<feature type="region of interest" description="Disordered" evidence="1">
    <location>
        <begin position="1"/>
        <end position="36"/>
    </location>
</feature>
<protein>
    <submittedName>
        <fullName evidence="2">Uncharacterized protein</fullName>
    </submittedName>
</protein>
<evidence type="ECO:0000313" key="3">
    <source>
        <dbReference type="Proteomes" id="UP000681720"/>
    </source>
</evidence>
<evidence type="ECO:0000313" key="2">
    <source>
        <dbReference type="EMBL" id="CAF5223418.1"/>
    </source>
</evidence>
<dbReference type="EMBL" id="CAJOBJ010371011">
    <property type="protein sequence ID" value="CAF5223418.1"/>
    <property type="molecule type" value="Genomic_DNA"/>
</dbReference>
<feature type="non-terminal residue" evidence="2">
    <location>
        <position position="1"/>
    </location>
</feature>
<evidence type="ECO:0000256" key="1">
    <source>
        <dbReference type="SAM" id="MobiDB-lite"/>
    </source>
</evidence>
<organism evidence="2 3">
    <name type="scientific">Rotaria magnacalcarata</name>
    <dbReference type="NCBI Taxonomy" id="392030"/>
    <lineage>
        <taxon>Eukaryota</taxon>
        <taxon>Metazoa</taxon>
        <taxon>Spiralia</taxon>
        <taxon>Gnathifera</taxon>
        <taxon>Rotifera</taxon>
        <taxon>Eurotatoria</taxon>
        <taxon>Bdelloidea</taxon>
        <taxon>Philodinida</taxon>
        <taxon>Philodinidae</taxon>
        <taxon>Rotaria</taxon>
    </lineage>
</organism>
<dbReference type="AlphaFoldDB" id="A0A8S3JX34"/>
<sequence length="94" mass="10600">MQKQAECSREANGQATGQTTVQEAKHNTMTNEVKDKDGDIERIFMEVPFTGKSTRKFIQDVKGIARDLKPTAKIIAVSKPPKAVRHFFRNKDPI</sequence>
<comment type="caution">
    <text evidence="2">The sequence shown here is derived from an EMBL/GenBank/DDBJ whole genome shotgun (WGS) entry which is preliminary data.</text>
</comment>
<proteinExistence type="predicted"/>
<reference evidence="2" key="1">
    <citation type="submission" date="2021-02" db="EMBL/GenBank/DDBJ databases">
        <authorList>
            <person name="Nowell W R."/>
        </authorList>
    </citation>
    <scope>NUCLEOTIDE SEQUENCE</scope>
</reference>
<accession>A0A8S3JX34</accession>
<feature type="compositionally biased region" description="Polar residues" evidence="1">
    <location>
        <begin position="1"/>
        <end position="31"/>
    </location>
</feature>
<dbReference type="Proteomes" id="UP000681720">
    <property type="component" value="Unassembled WGS sequence"/>
</dbReference>
<name>A0A8S3JX34_9BILA</name>
<gene>
    <name evidence="2" type="ORF">GIL414_LOCUS85572</name>
</gene>
<feature type="non-terminal residue" evidence="2">
    <location>
        <position position="94"/>
    </location>
</feature>